<dbReference type="Gene3D" id="1.10.10.10">
    <property type="entry name" value="Winged helix-like DNA-binding domain superfamily/Winged helix DNA-binding domain"/>
    <property type="match status" value="1"/>
</dbReference>
<dbReference type="Gene3D" id="6.10.250.690">
    <property type="match status" value="1"/>
</dbReference>
<evidence type="ECO:0000313" key="11">
    <source>
        <dbReference type="Proteomes" id="UP000291301"/>
    </source>
</evidence>
<sequence length="251" mass="28057">MQQHVLIVDDDRQLTSFLERFFKKHGYRATSAASCAELFAAVEKDRFDLIVLDLILPDEDGMEAARQLRRSNDVPIIMLTARDELFDRVVGLELGADDYVTKPYEPRELLARVRSVLRRHGRHPVPDPEVGGSPTNLRFANIELDLVKSTARRWPDRLDLGLTSTEFALLKALAGAQGNVLTREEILHTVYGNSIQVTDRAIDTHMVRLRRKLADAGADADLLLTVHGVGYKLAAMVQAVTGEQLQGDNPH</sequence>
<dbReference type="PROSITE" id="PS51755">
    <property type="entry name" value="OMPR_PHOB"/>
    <property type="match status" value="1"/>
</dbReference>
<dbReference type="InterPro" id="IPR011006">
    <property type="entry name" value="CheY-like_superfamily"/>
</dbReference>
<evidence type="ECO:0000256" key="6">
    <source>
        <dbReference type="PROSITE-ProRule" id="PRU00169"/>
    </source>
</evidence>
<name>A0A4R0PCC3_9HYPH</name>
<dbReference type="InterPro" id="IPR039420">
    <property type="entry name" value="WalR-like"/>
</dbReference>
<dbReference type="InterPro" id="IPR001867">
    <property type="entry name" value="OmpR/PhoB-type_DNA-bd"/>
</dbReference>
<comment type="caution">
    <text evidence="10">The sequence shown here is derived from an EMBL/GenBank/DDBJ whole genome shotgun (WGS) entry which is preliminary data.</text>
</comment>
<feature type="modified residue" description="4-aspartylphosphate" evidence="6">
    <location>
        <position position="53"/>
    </location>
</feature>
<dbReference type="InterPro" id="IPR016032">
    <property type="entry name" value="Sig_transdc_resp-reg_C-effctor"/>
</dbReference>
<evidence type="ECO:0000259" key="9">
    <source>
        <dbReference type="PROSITE" id="PS51755"/>
    </source>
</evidence>
<evidence type="ECO:0000313" key="10">
    <source>
        <dbReference type="EMBL" id="TCD13828.1"/>
    </source>
</evidence>
<dbReference type="GO" id="GO:0005829">
    <property type="term" value="C:cytosol"/>
    <property type="evidence" value="ECO:0007669"/>
    <property type="project" value="TreeGrafter"/>
</dbReference>
<evidence type="ECO:0000256" key="3">
    <source>
        <dbReference type="ARBA" id="ARBA00023015"/>
    </source>
</evidence>
<dbReference type="InterPro" id="IPR001789">
    <property type="entry name" value="Sig_transdc_resp-reg_receiver"/>
</dbReference>
<keyword evidence="3" id="KW-0805">Transcription regulation</keyword>
<keyword evidence="5" id="KW-0804">Transcription</keyword>
<evidence type="ECO:0000256" key="5">
    <source>
        <dbReference type="ARBA" id="ARBA00023163"/>
    </source>
</evidence>
<dbReference type="PANTHER" id="PTHR48111">
    <property type="entry name" value="REGULATOR OF RPOS"/>
    <property type="match status" value="1"/>
</dbReference>
<evidence type="ECO:0000256" key="2">
    <source>
        <dbReference type="ARBA" id="ARBA00023012"/>
    </source>
</evidence>
<dbReference type="PANTHER" id="PTHR48111:SF4">
    <property type="entry name" value="DNA-BINDING DUAL TRANSCRIPTIONAL REGULATOR OMPR"/>
    <property type="match status" value="1"/>
</dbReference>
<dbReference type="SUPFAM" id="SSF46894">
    <property type="entry name" value="C-terminal effector domain of the bipartite response regulators"/>
    <property type="match status" value="1"/>
</dbReference>
<dbReference type="AlphaFoldDB" id="A0A4R0PCC3"/>
<proteinExistence type="predicted"/>
<evidence type="ECO:0000256" key="1">
    <source>
        <dbReference type="ARBA" id="ARBA00022553"/>
    </source>
</evidence>
<dbReference type="RefSeq" id="WP_131569219.1">
    <property type="nucleotide sequence ID" value="NZ_JAINFK010000003.1"/>
</dbReference>
<dbReference type="Proteomes" id="UP000291301">
    <property type="component" value="Unassembled WGS sequence"/>
</dbReference>
<dbReference type="GO" id="GO:0006355">
    <property type="term" value="P:regulation of DNA-templated transcription"/>
    <property type="evidence" value="ECO:0007669"/>
    <property type="project" value="InterPro"/>
</dbReference>
<evidence type="ECO:0000256" key="7">
    <source>
        <dbReference type="PROSITE-ProRule" id="PRU01091"/>
    </source>
</evidence>
<keyword evidence="1 6" id="KW-0597">Phosphoprotein</keyword>
<dbReference type="CDD" id="cd00383">
    <property type="entry name" value="trans_reg_C"/>
    <property type="match status" value="1"/>
</dbReference>
<dbReference type="SUPFAM" id="SSF52172">
    <property type="entry name" value="CheY-like"/>
    <property type="match status" value="1"/>
</dbReference>
<accession>A0A4R0PCC3</accession>
<dbReference type="PROSITE" id="PS50110">
    <property type="entry name" value="RESPONSE_REGULATORY"/>
    <property type="match status" value="1"/>
</dbReference>
<dbReference type="GO" id="GO:0032993">
    <property type="term" value="C:protein-DNA complex"/>
    <property type="evidence" value="ECO:0007669"/>
    <property type="project" value="TreeGrafter"/>
</dbReference>
<feature type="domain" description="OmpR/PhoB-type" evidence="9">
    <location>
        <begin position="134"/>
        <end position="235"/>
    </location>
</feature>
<dbReference type="InterPro" id="IPR036388">
    <property type="entry name" value="WH-like_DNA-bd_sf"/>
</dbReference>
<feature type="DNA-binding region" description="OmpR/PhoB-type" evidence="7">
    <location>
        <begin position="134"/>
        <end position="235"/>
    </location>
</feature>
<dbReference type="EMBL" id="SJST01000004">
    <property type="protein sequence ID" value="TCD13828.1"/>
    <property type="molecule type" value="Genomic_DNA"/>
</dbReference>
<dbReference type="SMART" id="SM00448">
    <property type="entry name" value="REC"/>
    <property type="match status" value="1"/>
</dbReference>
<dbReference type="Pfam" id="PF00072">
    <property type="entry name" value="Response_reg"/>
    <property type="match status" value="1"/>
</dbReference>
<keyword evidence="4 7" id="KW-0238">DNA-binding</keyword>
<evidence type="ECO:0000256" key="4">
    <source>
        <dbReference type="ARBA" id="ARBA00023125"/>
    </source>
</evidence>
<feature type="domain" description="Response regulatory" evidence="8">
    <location>
        <begin position="4"/>
        <end position="117"/>
    </location>
</feature>
<keyword evidence="2" id="KW-0902">Two-component regulatory system</keyword>
<protein>
    <submittedName>
        <fullName evidence="10">Response regulator transcription factor</fullName>
    </submittedName>
</protein>
<dbReference type="OrthoDB" id="9784252at2"/>
<dbReference type="GO" id="GO:0000156">
    <property type="term" value="F:phosphorelay response regulator activity"/>
    <property type="evidence" value="ECO:0007669"/>
    <property type="project" value="TreeGrafter"/>
</dbReference>
<dbReference type="GO" id="GO:0000976">
    <property type="term" value="F:transcription cis-regulatory region binding"/>
    <property type="evidence" value="ECO:0007669"/>
    <property type="project" value="TreeGrafter"/>
</dbReference>
<dbReference type="FunFam" id="3.40.50.2300:FF:000001">
    <property type="entry name" value="DNA-binding response regulator PhoB"/>
    <property type="match status" value="1"/>
</dbReference>
<gene>
    <name evidence="10" type="ORF">E0D97_12065</name>
</gene>
<evidence type="ECO:0000259" key="8">
    <source>
        <dbReference type="PROSITE" id="PS50110"/>
    </source>
</evidence>
<dbReference type="Pfam" id="PF00486">
    <property type="entry name" value="Trans_reg_C"/>
    <property type="match status" value="1"/>
</dbReference>
<dbReference type="Gene3D" id="3.40.50.2300">
    <property type="match status" value="1"/>
</dbReference>
<keyword evidence="11" id="KW-1185">Reference proteome</keyword>
<dbReference type="SMART" id="SM00862">
    <property type="entry name" value="Trans_reg_C"/>
    <property type="match status" value="1"/>
</dbReference>
<organism evidence="10 11">
    <name type="scientific">Oricola cellulosilytica</name>
    <dbReference type="NCBI Taxonomy" id="1429082"/>
    <lineage>
        <taxon>Bacteria</taxon>
        <taxon>Pseudomonadati</taxon>
        <taxon>Pseudomonadota</taxon>
        <taxon>Alphaproteobacteria</taxon>
        <taxon>Hyphomicrobiales</taxon>
        <taxon>Ahrensiaceae</taxon>
        <taxon>Oricola</taxon>
    </lineage>
</organism>
<reference evidence="10 11" key="1">
    <citation type="journal article" date="2015" name="Antonie Van Leeuwenhoek">
        <title>Oricola cellulosilytica gen. nov., sp. nov., a cellulose-degrading bacterium of the family Phyllobacteriaceae isolated from surface seashore water, and emended descriptions of Mesorhizobium loti and Phyllobacterium myrsinacearum.</title>
        <authorList>
            <person name="Hameed A."/>
            <person name="Shahina M."/>
            <person name="Lai W.A."/>
            <person name="Lin S.Y."/>
            <person name="Young L.S."/>
            <person name="Liu Y.C."/>
            <person name="Hsu Y.H."/>
            <person name="Young C.C."/>
        </authorList>
    </citation>
    <scope>NUCLEOTIDE SEQUENCE [LARGE SCALE GENOMIC DNA]</scope>
    <source>
        <strain evidence="10 11">KCTC 52183</strain>
    </source>
</reference>